<dbReference type="Pfam" id="PF06356">
    <property type="entry name" value="DUF1064"/>
    <property type="match status" value="1"/>
</dbReference>
<name>A0A0F9AF40_9ZZZZ</name>
<dbReference type="InterPro" id="IPR009414">
    <property type="entry name" value="DUF1064"/>
</dbReference>
<feature type="compositionally biased region" description="Polar residues" evidence="1">
    <location>
        <begin position="16"/>
        <end position="25"/>
    </location>
</feature>
<reference evidence="2" key="1">
    <citation type="journal article" date="2015" name="Nature">
        <title>Complex archaea that bridge the gap between prokaryotes and eukaryotes.</title>
        <authorList>
            <person name="Spang A."/>
            <person name="Saw J.H."/>
            <person name="Jorgensen S.L."/>
            <person name="Zaremba-Niedzwiedzka K."/>
            <person name="Martijn J."/>
            <person name="Lind A.E."/>
            <person name="van Eijk R."/>
            <person name="Schleper C."/>
            <person name="Guy L."/>
            <person name="Ettema T.J."/>
        </authorList>
    </citation>
    <scope>NUCLEOTIDE SEQUENCE</scope>
</reference>
<organism evidence="2">
    <name type="scientific">marine sediment metagenome</name>
    <dbReference type="NCBI Taxonomy" id="412755"/>
    <lineage>
        <taxon>unclassified sequences</taxon>
        <taxon>metagenomes</taxon>
        <taxon>ecological metagenomes</taxon>
    </lineage>
</organism>
<feature type="region of interest" description="Disordered" evidence="1">
    <location>
        <begin position="1"/>
        <end position="35"/>
    </location>
</feature>
<proteinExistence type="predicted"/>
<protein>
    <submittedName>
        <fullName evidence="2">Uncharacterized protein</fullName>
    </submittedName>
</protein>
<evidence type="ECO:0000313" key="2">
    <source>
        <dbReference type="EMBL" id="KKL08050.1"/>
    </source>
</evidence>
<sequence length="172" mass="19420">MPAYPRSSMGRVLGQSRGSGETETPANPGKHRFQFNGDEMKRSKYHSSHCWWCIPCDLPVDAPQAYLAFCHGCGSSLLSGDIIHFDSKRERTRWQELCHYQSKGSVSNIKLQAPFPIEINGVKIGTYRCDFQYNDIDGVEIIEDVKGIDTPLSKFKRRCVEAQYGISISIVK</sequence>
<comment type="caution">
    <text evidence="2">The sequence shown here is derived from an EMBL/GenBank/DDBJ whole genome shotgun (WGS) entry which is preliminary data.</text>
</comment>
<gene>
    <name evidence="2" type="ORF">LCGC14_2579760</name>
</gene>
<dbReference type="EMBL" id="LAZR01043037">
    <property type="protein sequence ID" value="KKL08050.1"/>
    <property type="molecule type" value="Genomic_DNA"/>
</dbReference>
<dbReference type="AlphaFoldDB" id="A0A0F9AF40"/>
<evidence type="ECO:0000256" key="1">
    <source>
        <dbReference type="SAM" id="MobiDB-lite"/>
    </source>
</evidence>
<accession>A0A0F9AF40</accession>